<dbReference type="STRING" id="1943.AQJ64_37940"/>
<dbReference type="CDD" id="cd00978">
    <property type="entry name" value="chitosanase_GH46"/>
    <property type="match status" value="1"/>
</dbReference>
<dbReference type="EC" id="3.2.1.132" evidence="1"/>
<dbReference type="SUPFAM" id="SSF53955">
    <property type="entry name" value="Lysozyme-like"/>
    <property type="match status" value="1"/>
</dbReference>
<keyword evidence="1" id="KW-0378">Hydrolase</keyword>
<proteinExistence type="inferred from homology"/>
<dbReference type="Gene3D" id="3.30.386.10">
    <property type="entry name" value="Chitosanase, subunit A, domain 2"/>
    <property type="match status" value="1"/>
</dbReference>
<dbReference type="PROSITE" id="PS51318">
    <property type="entry name" value="TAT"/>
    <property type="match status" value="1"/>
</dbReference>
<evidence type="ECO:0000256" key="3">
    <source>
        <dbReference type="SAM" id="SignalP"/>
    </source>
</evidence>
<protein>
    <recommendedName>
        <fullName evidence="1">Chitosanase</fullName>
        <ecNumber evidence="1">3.2.1.132</ecNumber>
    </recommendedName>
</protein>
<dbReference type="InterPro" id="IPR006311">
    <property type="entry name" value="TAT_signal"/>
</dbReference>
<feature type="active site" description="Nucleophile" evidence="2">
    <location>
        <position position="76"/>
    </location>
</feature>
<organism evidence="4 5">
    <name type="scientific">Streptomyces griseoruber</name>
    <dbReference type="NCBI Taxonomy" id="1943"/>
    <lineage>
        <taxon>Bacteria</taxon>
        <taxon>Bacillati</taxon>
        <taxon>Actinomycetota</taxon>
        <taxon>Actinomycetes</taxon>
        <taxon>Kitasatosporales</taxon>
        <taxon>Streptomycetaceae</taxon>
        <taxon>Streptomyces</taxon>
    </lineage>
</organism>
<evidence type="ECO:0000313" key="4">
    <source>
        <dbReference type="EMBL" id="KUN76356.1"/>
    </source>
</evidence>
<reference evidence="4 5" key="1">
    <citation type="submission" date="2015-10" db="EMBL/GenBank/DDBJ databases">
        <title>Draft genome sequence of Streptomyces griseoruber DSM 40281, type strain for the species Streptomyces griseoruber.</title>
        <authorList>
            <person name="Ruckert C."/>
            <person name="Winkler A."/>
            <person name="Kalinowski J."/>
            <person name="Kampfer P."/>
            <person name="Glaeser S."/>
        </authorList>
    </citation>
    <scope>NUCLEOTIDE SEQUENCE [LARGE SCALE GENOMIC DNA]</scope>
    <source>
        <strain evidence="4 5">DSM 40281</strain>
    </source>
</reference>
<comment type="similarity">
    <text evidence="1">Belongs to the glycosyl hydrolase 46 family.</text>
</comment>
<dbReference type="PROSITE" id="PS60000">
    <property type="entry name" value="CHITOSANASE_46_80"/>
    <property type="match status" value="1"/>
</dbReference>
<dbReference type="GO" id="GO:0016977">
    <property type="term" value="F:chitosanase activity"/>
    <property type="evidence" value="ECO:0007669"/>
    <property type="project" value="UniProtKB-UniRule"/>
</dbReference>
<dbReference type="Gene3D" id="1.20.141.10">
    <property type="entry name" value="Chitosanase, subunit A, domain 1"/>
    <property type="match status" value="1"/>
</dbReference>
<dbReference type="InterPro" id="IPR000400">
    <property type="entry name" value="Glyco_hydro_46"/>
</dbReference>
<dbReference type="InterPro" id="IPR023099">
    <property type="entry name" value="Glyco_hydro_46_N"/>
</dbReference>
<dbReference type="InterPro" id="IPR023346">
    <property type="entry name" value="Lysozyme-like_dom_sf"/>
</dbReference>
<keyword evidence="1" id="KW-0326">Glycosidase</keyword>
<evidence type="ECO:0000256" key="1">
    <source>
        <dbReference type="PIRNR" id="PIRNR036551"/>
    </source>
</evidence>
<comment type="function">
    <text evidence="1">Aids in the defense against invading fungal pathogens by degrading their cell wall chitosan.</text>
</comment>
<sequence>MVPIPASRRTFLALTGALAGAVAAAPLLAPSRAGAVTAAGLDAPAKKEIAMKLVSSAENSSLDWKAQYKYIEDIGDGRGYTAGIIGFCSGTGDMLDLVELYTDRKPGNVLAKYLPALRSVDGSDSHAGLDPNYPKDWRKAAQDTAFQQAQNDERDRVYFNPAVKQGKADGLRALGQFTYYDAIVMHGDGDDPTSFRNIRKRALRSAKPPAQGGNETTYLNAFLDARVWAMKQEEAHSDTSRVDTAQRVFLHKGNLDLDPPLDWKVYGDSYHLA</sequence>
<feature type="chain" id="PRO_5038837995" description="Chitosanase" evidence="3">
    <location>
        <begin position="25"/>
        <end position="273"/>
    </location>
</feature>
<evidence type="ECO:0000313" key="5">
    <source>
        <dbReference type="Proteomes" id="UP000052982"/>
    </source>
</evidence>
<gene>
    <name evidence="4" type="ORF">AQJ64_37940</name>
</gene>
<comment type="caution">
    <text evidence="4">The sequence shown here is derived from an EMBL/GenBank/DDBJ whole genome shotgun (WGS) entry which is preliminary data.</text>
</comment>
<accession>A0A101SLZ5</accession>
<dbReference type="GO" id="GO:0005576">
    <property type="term" value="C:extracellular region"/>
    <property type="evidence" value="ECO:0007669"/>
    <property type="project" value="UniProtKB-SubCell"/>
</dbReference>
<dbReference type="RefSeq" id="WP_055637260.1">
    <property type="nucleotide sequence ID" value="NZ_JBIRTR010000017.1"/>
</dbReference>
<keyword evidence="3" id="KW-0732">Signal</keyword>
<dbReference type="EMBL" id="LMWW01000066">
    <property type="protein sequence ID" value="KUN76356.1"/>
    <property type="molecule type" value="Genomic_DNA"/>
</dbReference>
<dbReference type="GO" id="GO:0005975">
    <property type="term" value="P:carbohydrate metabolic process"/>
    <property type="evidence" value="ECO:0007669"/>
    <property type="project" value="UniProtKB-UniRule"/>
</dbReference>
<dbReference type="Pfam" id="PF01374">
    <property type="entry name" value="Glyco_hydro_46"/>
    <property type="match status" value="1"/>
</dbReference>
<comment type="subcellular location">
    <subcellularLocation>
        <location evidence="1">Secreted</location>
    </subcellularLocation>
</comment>
<comment type="catalytic activity">
    <reaction evidence="1">
        <text>Endohydrolysis of beta-(1-&gt;4)-linkages between D-glucosamine residues in a partly acetylated chitosan.</text>
        <dbReference type="EC" id="3.2.1.132"/>
    </reaction>
</comment>
<dbReference type="Proteomes" id="UP000052982">
    <property type="component" value="Unassembled WGS sequence"/>
</dbReference>
<feature type="active site" description="Proton donor" evidence="2">
    <location>
        <position position="58"/>
    </location>
</feature>
<evidence type="ECO:0000256" key="2">
    <source>
        <dbReference type="PIRSR" id="PIRSR036551-1"/>
    </source>
</evidence>
<keyword evidence="1" id="KW-0964">Secreted</keyword>
<keyword evidence="5" id="KW-1185">Reference proteome</keyword>
<feature type="signal peptide" evidence="3">
    <location>
        <begin position="1"/>
        <end position="24"/>
    </location>
</feature>
<dbReference type="AlphaFoldDB" id="A0A101SLZ5"/>
<name>A0A101SLZ5_9ACTN</name>
<dbReference type="OrthoDB" id="1551268at2"/>
<dbReference type="PIRSF" id="PIRSF036551">
    <property type="entry name" value="Chitosanase"/>
    <property type="match status" value="1"/>
</dbReference>